<protein>
    <submittedName>
        <fullName evidence="1">Uncharacterized protein</fullName>
    </submittedName>
</protein>
<name>A0A640KR55_LEITA</name>
<dbReference type="AlphaFoldDB" id="A0A640KR55"/>
<dbReference type="EMBL" id="BLBS01000039">
    <property type="protein sequence ID" value="GET89949.1"/>
    <property type="molecule type" value="Genomic_DNA"/>
</dbReference>
<comment type="caution">
    <text evidence="1">The sequence shown here is derived from an EMBL/GenBank/DDBJ whole genome shotgun (WGS) entry which is preliminary data.</text>
</comment>
<reference evidence="1" key="1">
    <citation type="submission" date="2019-11" db="EMBL/GenBank/DDBJ databases">
        <title>Leishmania tarentolae CDS.</title>
        <authorList>
            <person name="Goto Y."/>
            <person name="Yamagishi J."/>
        </authorList>
    </citation>
    <scope>NUCLEOTIDE SEQUENCE [LARGE SCALE GENOMIC DNA]</scope>
    <source>
        <strain evidence="1">Parrot Tar II</strain>
    </source>
</reference>
<evidence type="ECO:0000313" key="2">
    <source>
        <dbReference type="Proteomes" id="UP000419144"/>
    </source>
</evidence>
<proteinExistence type="predicted"/>
<accession>A0A640KR55</accession>
<gene>
    <name evidence="1" type="ORF">LtaPh_2803300</name>
</gene>
<evidence type="ECO:0000313" key="1">
    <source>
        <dbReference type="EMBL" id="GET89949.1"/>
    </source>
</evidence>
<organism evidence="1 2">
    <name type="scientific">Leishmania tarentolae</name>
    <name type="common">Sauroleishmania tarentolae</name>
    <dbReference type="NCBI Taxonomy" id="5689"/>
    <lineage>
        <taxon>Eukaryota</taxon>
        <taxon>Discoba</taxon>
        <taxon>Euglenozoa</taxon>
        <taxon>Kinetoplastea</taxon>
        <taxon>Metakinetoplastina</taxon>
        <taxon>Trypanosomatida</taxon>
        <taxon>Trypanosomatidae</taxon>
        <taxon>Leishmaniinae</taxon>
        <taxon>Leishmania</taxon>
        <taxon>lizard Leishmania</taxon>
    </lineage>
</organism>
<dbReference type="VEuPathDB" id="TriTrypDB:LtaPh_2803300"/>
<dbReference type="OrthoDB" id="275516at2759"/>
<dbReference type="Proteomes" id="UP000419144">
    <property type="component" value="Unassembled WGS sequence"/>
</dbReference>
<keyword evidence="2" id="KW-1185">Reference proteome</keyword>
<sequence>MSSYMIPLSTTTQRVKILECGPCALRSAMRRANREGWTPPLADVAVDIVAGALTLTCANEVLVPASLVHYVESYRAEAKRTSSGALTQWPWPAWDVALKEQRLVTLVTSRDVAHLANSDFYGGAYRNLCIPVPAGPLVAQLDFGITVDTFYAAVLPRVLDAVGSNGNVRWRAWMRSALTCAYEGTHVPPIRVAEYTSQLLRQTGGCESVMWEAAITGLTPRWLETASKTALAVGVPAGLLALALPEESTCTARLLAKSVEVGVTSWATCAVANSPLYPHTSAVSSPQTVQLFTTGWNDVSASAAPPCDGDNTVDASEESLGQCLDFVDAVAERVKAVLCSGAGEKDSMNSAGRMNTGMDKSMQEER</sequence>